<keyword evidence="3" id="KW-1185">Reference proteome</keyword>
<gene>
    <name evidence="2" type="ORF">MUN86_26785</name>
    <name evidence="1" type="ORF">MUN86_27910</name>
</gene>
<protein>
    <submittedName>
        <fullName evidence="1">Uncharacterized protein</fullName>
    </submittedName>
</protein>
<dbReference type="EMBL" id="CP095065">
    <property type="protein sequence ID" value="UOQ69281.1"/>
    <property type="molecule type" value="Genomic_DNA"/>
</dbReference>
<evidence type="ECO:0000313" key="2">
    <source>
        <dbReference type="EMBL" id="UOQ69308.1"/>
    </source>
</evidence>
<evidence type="ECO:0000313" key="3">
    <source>
        <dbReference type="Proteomes" id="UP000830401"/>
    </source>
</evidence>
<dbReference type="Proteomes" id="UP000830401">
    <property type="component" value="Plasmid unnamed4"/>
</dbReference>
<reference evidence="1" key="1">
    <citation type="submission" date="2022-04" db="EMBL/GenBank/DDBJ databases">
        <title>Hymenobacter sp. isolated from the air.</title>
        <authorList>
            <person name="Won M."/>
            <person name="Lee C.-M."/>
            <person name="Woen H.-Y."/>
            <person name="Kwon S.-W."/>
        </authorList>
    </citation>
    <scope>NUCLEOTIDE SEQUENCE</scope>
    <source>
        <strain evidence="1">5420S-77</strain>
        <plasmid evidence="1">unnamed4</plasmid>
    </source>
</reference>
<organism evidence="1 3">
    <name type="scientific">Hymenobacter volaticus</name>
    <dbReference type="NCBI Taxonomy" id="2932254"/>
    <lineage>
        <taxon>Bacteria</taxon>
        <taxon>Pseudomonadati</taxon>
        <taxon>Bacteroidota</taxon>
        <taxon>Cytophagia</taxon>
        <taxon>Cytophagales</taxon>
        <taxon>Hymenobacteraceae</taxon>
        <taxon>Hymenobacter</taxon>
    </lineage>
</organism>
<sequence>MHAFLKAKERELSILKDDYTELWFLGAEIHTLYPEASLPELQQVTQHEHVIRDLMREQAVQLLDPGTELPVSSSEERVREMTGTLFPGMNRLPTIGDGIWLGILPTHE</sequence>
<keyword evidence="1" id="KW-0614">Plasmid</keyword>
<geneLocation type="plasmid" evidence="1 3">
    <name>unnamed4</name>
</geneLocation>
<proteinExistence type="predicted"/>
<dbReference type="RefSeq" id="WP_245127036.1">
    <property type="nucleotide sequence ID" value="NZ_CP095065.1"/>
</dbReference>
<accession>A0ABY4GEP5</accession>
<name>A0ABY4GEP5_9BACT</name>
<evidence type="ECO:0000313" key="1">
    <source>
        <dbReference type="EMBL" id="UOQ69281.1"/>
    </source>
</evidence>
<dbReference type="EMBL" id="CP095065">
    <property type="protein sequence ID" value="UOQ69308.1"/>
    <property type="molecule type" value="Genomic_DNA"/>
</dbReference>